<dbReference type="Pfam" id="PF18182">
    <property type="entry name" value="mCpol"/>
    <property type="match status" value="1"/>
</dbReference>
<reference evidence="2 3" key="1">
    <citation type="submission" date="2020-03" db="EMBL/GenBank/DDBJ databases">
        <title>Whole genome shotgun sequence of Phytohabitans suffuscus NBRC 105367.</title>
        <authorList>
            <person name="Komaki H."/>
            <person name="Tamura T."/>
        </authorList>
    </citation>
    <scope>NUCLEOTIDE SEQUENCE [LARGE SCALE GENOMIC DNA]</scope>
    <source>
        <strain evidence="2 3">NBRC 105367</strain>
    </source>
</reference>
<sequence>MTEIWFLALDGDDIGRRLELHMVMEDADGLRAFASDFARVLDQLLHYIDVNPLIDMLLHGGDSLLLTMPESEIQNVSNFLHTSVEGTGFTFSGGYNNTMRGAYLALKLAKATGKNKIVSLESAADL</sequence>
<dbReference type="NCBIfam" id="NF033576">
    <property type="entry name" value="mCpol"/>
    <property type="match status" value="1"/>
</dbReference>
<proteinExistence type="predicted"/>
<protein>
    <recommendedName>
        <fullName evidence="1">Minimal CRISPR polymerase domain-containing protein</fullName>
    </recommendedName>
</protein>
<dbReference type="Proteomes" id="UP000503011">
    <property type="component" value="Chromosome"/>
</dbReference>
<name>A0A6F8YIE3_9ACTN</name>
<dbReference type="EMBL" id="AP022871">
    <property type="protein sequence ID" value="BCB85856.1"/>
    <property type="molecule type" value="Genomic_DNA"/>
</dbReference>
<evidence type="ECO:0000259" key="1">
    <source>
        <dbReference type="Pfam" id="PF18182"/>
    </source>
</evidence>
<dbReference type="RefSeq" id="WP_173157653.1">
    <property type="nucleotide sequence ID" value="NZ_AP022871.1"/>
</dbReference>
<evidence type="ECO:0000313" key="2">
    <source>
        <dbReference type="EMBL" id="BCB85856.1"/>
    </source>
</evidence>
<dbReference type="AlphaFoldDB" id="A0A6F8YIE3"/>
<gene>
    <name evidence="2" type="ORF">Psuf_031690</name>
</gene>
<accession>A0A6F8YIE3</accession>
<feature type="domain" description="Minimal CRISPR polymerase" evidence="1">
    <location>
        <begin position="6"/>
        <end position="119"/>
    </location>
</feature>
<dbReference type="KEGG" id="psuu:Psuf_031690"/>
<dbReference type="InterPro" id="IPR040942">
    <property type="entry name" value="Minimal_Cpol"/>
</dbReference>
<evidence type="ECO:0000313" key="3">
    <source>
        <dbReference type="Proteomes" id="UP000503011"/>
    </source>
</evidence>
<keyword evidence="3" id="KW-1185">Reference proteome</keyword>
<reference evidence="2 3" key="2">
    <citation type="submission" date="2020-03" db="EMBL/GenBank/DDBJ databases">
        <authorList>
            <person name="Ichikawa N."/>
            <person name="Kimura A."/>
            <person name="Kitahashi Y."/>
            <person name="Uohara A."/>
        </authorList>
    </citation>
    <scope>NUCLEOTIDE SEQUENCE [LARGE SCALE GENOMIC DNA]</scope>
    <source>
        <strain evidence="2 3">NBRC 105367</strain>
    </source>
</reference>
<organism evidence="2 3">
    <name type="scientific">Phytohabitans suffuscus</name>
    <dbReference type="NCBI Taxonomy" id="624315"/>
    <lineage>
        <taxon>Bacteria</taxon>
        <taxon>Bacillati</taxon>
        <taxon>Actinomycetota</taxon>
        <taxon>Actinomycetes</taxon>
        <taxon>Micromonosporales</taxon>
        <taxon>Micromonosporaceae</taxon>
    </lineage>
</organism>